<dbReference type="EMBL" id="HE577327">
    <property type="protein sequence ID" value="CCC96842.1"/>
    <property type="molecule type" value="Genomic_DNA"/>
</dbReference>
<accession>A0A9P1JNK8</accession>
<evidence type="ECO:0000256" key="1">
    <source>
        <dbReference type="SAM" id="MobiDB-lite"/>
    </source>
</evidence>
<feature type="region of interest" description="Disordered" evidence="1">
    <location>
        <begin position="1"/>
        <end position="22"/>
    </location>
</feature>
<dbReference type="KEGG" id="abs:AZOBR_40011"/>
<dbReference type="InterPro" id="IPR036388">
    <property type="entry name" value="WH-like_DNA-bd_sf"/>
</dbReference>
<sequence>MDGQPAHQIQPDPTPEGQPDPAAGAIADVLRRVEVLEAHVADLRGKAGRQAKVASQQQRLIAAADLEGVMTRLQYAAHIGVSNPTLTRWVKRGMPVRDDGLLDVEAVESWRKANESRLLAERVKG</sequence>
<gene>
    <name evidence="2" type="ORF">AZOBR_40011</name>
</gene>
<protein>
    <recommendedName>
        <fullName evidence="4">Helix-turn-helix domain-containing protein</fullName>
    </recommendedName>
</protein>
<evidence type="ECO:0000313" key="3">
    <source>
        <dbReference type="Proteomes" id="UP000007319"/>
    </source>
</evidence>
<proteinExistence type="predicted"/>
<dbReference type="Proteomes" id="UP000007319">
    <property type="component" value="Chromosome"/>
</dbReference>
<name>A0A9P1JNK8_9PROT</name>
<keyword evidence="3" id="KW-1185">Reference proteome</keyword>
<organism evidence="2 3">
    <name type="scientific">Azospirillum baldaniorum</name>
    <dbReference type="NCBI Taxonomy" id="1064539"/>
    <lineage>
        <taxon>Bacteria</taxon>
        <taxon>Pseudomonadati</taxon>
        <taxon>Pseudomonadota</taxon>
        <taxon>Alphaproteobacteria</taxon>
        <taxon>Rhodospirillales</taxon>
        <taxon>Azospirillaceae</taxon>
        <taxon>Azospirillum</taxon>
    </lineage>
</organism>
<evidence type="ECO:0000313" key="2">
    <source>
        <dbReference type="EMBL" id="CCC96842.1"/>
    </source>
</evidence>
<dbReference type="Gene3D" id="1.10.10.10">
    <property type="entry name" value="Winged helix-like DNA-binding domain superfamily/Winged helix DNA-binding domain"/>
    <property type="match status" value="1"/>
</dbReference>
<dbReference type="AlphaFoldDB" id="A0A9P1JNK8"/>
<evidence type="ECO:0008006" key="4">
    <source>
        <dbReference type="Google" id="ProtNLM"/>
    </source>
</evidence>
<reference evidence="2 3" key="1">
    <citation type="journal article" date="2011" name="PLoS Genet.">
        <title>Azospirillum genomes reveal transition of bacteria from aquatic to terrestrial environments.</title>
        <authorList>
            <person name="Wisniewski-Dye F."/>
            <person name="Borziak K."/>
            <person name="Khalsa-Moyers G."/>
            <person name="Alexandre G."/>
            <person name="Sukharnikov L.O."/>
            <person name="Wuichet K."/>
            <person name="Hurst G.B."/>
            <person name="McDonald W.H."/>
            <person name="Robertson J.S."/>
            <person name="Barbe V."/>
            <person name="Calteau A."/>
            <person name="Rouy Z."/>
            <person name="Mangenot S."/>
            <person name="Prigent-Combaret C."/>
            <person name="Normand P."/>
            <person name="Boyer M."/>
            <person name="Siguier P."/>
            <person name="Dessaux Y."/>
            <person name="Elmerich C."/>
            <person name="Condemine G."/>
            <person name="Krishnen G."/>
            <person name="Kennedy I."/>
            <person name="Paterson A.H."/>
            <person name="Gonzalez V."/>
            <person name="Mavingui P."/>
            <person name="Zhulin I.B."/>
        </authorList>
    </citation>
    <scope>NUCLEOTIDE SEQUENCE [LARGE SCALE GENOMIC DNA]</scope>
    <source>
        <strain evidence="2 3">Sp245</strain>
    </source>
</reference>